<feature type="domain" description="Carrier" evidence="1">
    <location>
        <begin position="5"/>
        <end position="80"/>
    </location>
</feature>
<gene>
    <name evidence="2" type="ORF">GCM10025782_21840</name>
</gene>
<accession>A0ABP8YAU6</accession>
<reference evidence="3" key="1">
    <citation type="journal article" date="2019" name="Int. J. Syst. Evol. Microbiol.">
        <title>The Global Catalogue of Microorganisms (GCM) 10K type strain sequencing project: providing services to taxonomists for standard genome sequencing and annotation.</title>
        <authorList>
            <consortium name="The Broad Institute Genomics Platform"/>
            <consortium name="The Broad Institute Genome Sequencing Center for Infectious Disease"/>
            <person name="Wu L."/>
            <person name="Ma J."/>
        </authorList>
    </citation>
    <scope>NUCLEOTIDE SEQUENCE [LARGE SCALE GENOMIC DNA]</scope>
    <source>
        <strain evidence="3">JCM 18961</strain>
    </source>
</reference>
<dbReference type="EMBL" id="BAABLO010000010">
    <property type="protein sequence ID" value="GAA4723510.1"/>
    <property type="molecule type" value="Genomic_DNA"/>
</dbReference>
<dbReference type="Gene3D" id="1.10.1200.10">
    <property type="entry name" value="ACP-like"/>
    <property type="match status" value="1"/>
</dbReference>
<dbReference type="RefSeq" id="WP_345503257.1">
    <property type="nucleotide sequence ID" value="NZ_BAABLO010000010.1"/>
</dbReference>
<dbReference type="Pfam" id="PF00550">
    <property type="entry name" value="PP-binding"/>
    <property type="match status" value="1"/>
</dbReference>
<dbReference type="PROSITE" id="PS50075">
    <property type="entry name" value="CARRIER"/>
    <property type="match status" value="1"/>
</dbReference>
<name>A0ABP8YAU6_9MICO</name>
<protein>
    <submittedName>
        <fullName evidence="2">Acyl carrier protein</fullName>
    </submittedName>
</protein>
<dbReference type="SUPFAM" id="SSF47336">
    <property type="entry name" value="ACP-like"/>
    <property type="match status" value="1"/>
</dbReference>
<comment type="caution">
    <text evidence="2">The sequence shown here is derived from an EMBL/GenBank/DDBJ whole genome shotgun (WGS) entry which is preliminary data.</text>
</comment>
<evidence type="ECO:0000259" key="1">
    <source>
        <dbReference type="PROSITE" id="PS50075"/>
    </source>
</evidence>
<proteinExistence type="predicted"/>
<evidence type="ECO:0000313" key="3">
    <source>
        <dbReference type="Proteomes" id="UP001500556"/>
    </source>
</evidence>
<keyword evidence="3" id="KW-1185">Reference proteome</keyword>
<dbReference type="InterPro" id="IPR036736">
    <property type="entry name" value="ACP-like_sf"/>
</dbReference>
<dbReference type="InterPro" id="IPR009081">
    <property type="entry name" value="PP-bd_ACP"/>
</dbReference>
<organism evidence="2 3">
    <name type="scientific">Pedococcus ginsenosidimutans</name>
    <dbReference type="NCBI Taxonomy" id="490570"/>
    <lineage>
        <taxon>Bacteria</taxon>
        <taxon>Bacillati</taxon>
        <taxon>Actinomycetota</taxon>
        <taxon>Actinomycetes</taxon>
        <taxon>Micrococcales</taxon>
        <taxon>Intrasporangiaceae</taxon>
        <taxon>Pedococcus</taxon>
    </lineage>
</organism>
<sequence>MTPLEARTMLETTLREIVPDASLDELGGTADLRQELELDSLDFVELVDRLSKRAGFRIEDDDADELRTPDSATSFLVRGSAGRS</sequence>
<dbReference type="Proteomes" id="UP001500556">
    <property type="component" value="Unassembled WGS sequence"/>
</dbReference>
<evidence type="ECO:0000313" key="2">
    <source>
        <dbReference type="EMBL" id="GAA4723510.1"/>
    </source>
</evidence>